<dbReference type="PROSITE" id="PS50076">
    <property type="entry name" value="DNAJ_2"/>
    <property type="match status" value="1"/>
</dbReference>
<dbReference type="eggNOG" id="ENOG502QS8C">
    <property type="taxonomic scope" value="Eukaryota"/>
</dbReference>
<dbReference type="CDD" id="cd06257">
    <property type="entry name" value="DnaJ"/>
    <property type="match status" value="1"/>
</dbReference>
<organism evidence="3">
    <name type="scientific">Selaginella moellendorffii</name>
    <name type="common">Spikemoss</name>
    <dbReference type="NCBI Taxonomy" id="88036"/>
    <lineage>
        <taxon>Eukaryota</taxon>
        <taxon>Viridiplantae</taxon>
        <taxon>Streptophyta</taxon>
        <taxon>Embryophyta</taxon>
        <taxon>Tracheophyta</taxon>
        <taxon>Lycopodiopsida</taxon>
        <taxon>Selaginellales</taxon>
        <taxon>Selaginellaceae</taxon>
        <taxon>Selaginella</taxon>
    </lineage>
</organism>
<protein>
    <recommendedName>
        <fullName evidence="1">J domain-containing protein</fullName>
    </recommendedName>
</protein>
<dbReference type="SUPFAM" id="SSF46565">
    <property type="entry name" value="Chaperone J-domain"/>
    <property type="match status" value="1"/>
</dbReference>
<dbReference type="Gene3D" id="1.10.287.110">
    <property type="entry name" value="DnaJ domain"/>
    <property type="match status" value="1"/>
</dbReference>
<evidence type="ECO:0000259" key="1">
    <source>
        <dbReference type="PROSITE" id="PS50076"/>
    </source>
</evidence>
<reference evidence="2 3" key="1">
    <citation type="journal article" date="2011" name="Science">
        <title>The Selaginella genome identifies genetic changes associated with the evolution of vascular plants.</title>
        <authorList>
            <person name="Banks J.A."/>
            <person name="Nishiyama T."/>
            <person name="Hasebe M."/>
            <person name="Bowman J.L."/>
            <person name="Gribskov M."/>
            <person name="dePamphilis C."/>
            <person name="Albert V.A."/>
            <person name="Aono N."/>
            <person name="Aoyama T."/>
            <person name="Ambrose B.A."/>
            <person name="Ashton N.W."/>
            <person name="Axtell M.J."/>
            <person name="Barker E."/>
            <person name="Barker M.S."/>
            <person name="Bennetzen J.L."/>
            <person name="Bonawitz N.D."/>
            <person name="Chapple C."/>
            <person name="Cheng C."/>
            <person name="Correa L.G."/>
            <person name="Dacre M."/>
            <person name="DeBarry J."/>
            <person name="Dreyer I."/>
            <person name="Elias M."/>
            <person name="Engstrom E.M."/>
            <person name="Estelle M."/>
            <person name="Feng L."/>
            <person name="Finet C."/>
            <person name="Floyd S.K."/>
            <person name="Frommer W.B."/>
            <person name="Fujita T."/>
            <person name="Gramzow L."/>
            <person name="Gutensohn M."/>
            <person name="Harholt J."/>
            <person name="Hattori M."/>
            <person name="Heyl A."/>
            <person name="Hirai T."/>
            <person name="Hiwatashi Y."/>
            <person name="Ishikawa M."/>
            <person name="Iwata M."/>
            <person name="Karol K.G."/>
            <person name="Koehler B."/>
            <person name="Kolukisaoglu U."/>
            <person name="Kubo M."/>
            <person name="Kurata T."/>
            <person name="Lalonde S."/>
            <person name="Li K."/>
            <person name="Li Y."/>
            <person name="Litt A."/>
            <person name="Lyons E."/>
            <person name="Manning G."/>
            <person name="Maruyama T."/>
            <person name="Michael T.P."/>
            <person name="Mikami K."/>
            <person name="Miyazaki S."/>
            <person name="Morinaga S."/>
            <person name="Murata T."/>
            <person name="Mueller-Roeber B."/>
            <person name="Nelson D.R."/>
            <person name="Obara M."/>
            <person name="Oguri Y."/>
            <person name="Olmstead R.G."/>
            <person name="Onodera N."/>
            <person name="Petersen B.L."/>
            <person name="Pils B."/>
            <person name="Prigge M."/>
            <person name="Rensing S.A."/>
            <person name="Riano-Pachon D.M."/>
            <person name="Roberts A.W."/>
            <person name="Sato Y."/>
            <person name="Scheller H.V."/>
            <person name="Schulz B."/>
            <person name="Schulz C."/>
            <person name="Shakirov E.V."/>
            <person name="Shibagaki N."/>
            <person name="Shinohara N."/>
            <person name="Shippen D.E."/>
            <person name="Soerensen I."/>
            <person name="Sotooka R."/>
            <person name="Sugimoto N."/>
            <person name="Sugita M."/>
            <person name="Sumikawa N."/>
            <person name="Tanurdzic M."/>
            <person name="Theissen G."/>
            <person name="Ulvskov P."/>
            <person name="Wakazuki S."/>
            <person name="Weng J.K."/>
            <person name="Willats W.W."/>
            <person name="Wipf D."/>
            <person name="Wolf P.G."/>
            <person name="Yang L."/>
            <person name="Zimmer A.D."/>
            <person name="Zhu Q."/>
            <person name="Mitros T."/>
            <person name="Hellsten U."/>
            <person name="Loque D."/>
            <person name="Otillar R."/>
            <person name="Salamov A."/>
            <person name="Schmutz J."/>
            <person name="Shapiro H."/>
            <person name="Lindquist E."/>
            <person name="Lucas S."/>
            <person name="Rokhsar D."/>
            <person name="Grigoriev I.V."/>
        </authorList>
    </citation>
    <scope>NUCLEOTIDE SEQUENCE [LARGE SCALE GENOMIC DNA]</scope>
</reference>
<dbReference type="Gramene" id="EFJ12976">
    <property type="protein sequence ID" value="EFJ12976"/>
    <property type="gene ID" value="SELMODRAFT_122991"/>
</dbReference>
<name>D8SR36_SELML</name>
<dbReference type="KEGG" id="smo:SELMODRAFT_122991"/>
<dbReference type="OMA" id="VGANEAF"/>
<feature type="domain" description="J" evidence="1">
    <location>
        <begin position="66"/>
        <end position="108"/>
    </location>
</feature>
<dbReference type="Proteomes" id="UP000001514">
    <property type="component" value="Unassembled WGS sequence"/>
</dbReference>
<dbReference type="PANTHER" id="PTHR44137:SF32">
    <property type="entry name" value="DNAJ HEAT SHOCK AMINO-TERMINAL DOMAIN PROTEIN"/>
    <property type="match status" value="1"/>
</dbReference>
<dbReference type="STRING" id="88036.D8SR36"/>
<dbReference type="PRINTS" id="PR00625">
    <property type="entry name" value="JDOMAIN"/>
</dbReference>
<dbReference type="EMBL" id="GL377635">
    <property type="protein sequence ID" value="EFJ12976.1"/>
    <property type="molecule type" value="Genomic_DNA"/>
</dbReference>
<evidence type="ECO:0000313" key="3">
    <source>
        <dbReference type="Proteomes" id="UP000001514"/>
    </source>
</evidence>
<dbReference type="Pfam" id="PF00226">
    <property type="entry name" value="DnaJ"/>
    <property type="match status" value="1"/>
</dbReference>
<dbReference type="HOGENOM" id="CLU_075946_1_0_1"/>
<sequence>MECNRDEASRALAIAVEKLGAQDWASAKRFAAKADQLFPNLEGLAQVVAVANVQSRAHGKAEGETNWYEILEVEASADGVAIKKQYRKMALVLHPDKNKFPGAEASFK</sequence>
<keyword evidence="3" id="KW-1185">Reference proteome</keyword>
<dbReference type="InterPro" id="IPR001623">
    <property type="entry name" value="DnaJ_domain"/>
</dbReference>
<gene>
    <name evidence="2" type="ORF">SELMODRAFT_122991</name>
</gene>
<accession>D8SR36</accession>
<feature type="non-terminal residue" evidence="2">
    <location>
        <position position="108"/>
    </location>
</feature>
<dbReference type="InterPro" id="IPR036869">
    <property type="entry name" value="J_dom_sf"/>
</dbReference>
<dbReference type="SMART" id="SM00271">
    <property type="entry name" value="DnaJ"/>
    <property type="match status" value="1"/>
</dbReference>
<dbReference type="PANTHER" id="PTHR44137">
    <property type="entry name" value="BNAC03G44070D PROTEIN"/>
    <property type="match status" value="1"/>
</dbReference>
<dbReference type="AlphaFoldDB" id="D8SR36"/>
<proteinExistence type="predicted"/>
<dbReference type="InParanoid" id="D8SR36"/>
<evidence type="ECO:0000313" key="2">
    <source>
        <dbReference type="EMBL" id="EFJ12976.1"/>
    </source>
</evidence>